<accession>A0AAV9NLC0</accession>
<keyword evidence="3" id="KW-1185">Reference proteome</keyword>
<feature type="compositionally biased region" description="Polar residues" evidence="1">
    <location>
        <begin position="179"/>
        <end position="193"/>
    </location>
</feature>
<dbReference type="EMBL" id="JAVRRD010000004">
    <property type="protein sequence ID" value="KAK5059773.1"/>
    <property type="molecule type" value="Genomic_DNA"/>
</dbReference>
<gene>
    <name evidence="2" type="ORF">LTR84_009656</name>
</gene>
<evidence type="ECO:0000313" key="2">
    <source>
        <dbReference type="EMBL" id="KAK5059773.1"/>
    </source>
</evidence>
<name>A0AAV9NLC0_9EURO</name>
<dbReference type="AlphaFoldDB" id="A0AAV9NLC0"/>
<comment type="caution">
    <text evidence="2">The sequence shown here is derived from an EMBL/GenBank/DDBJ whole genome shotgun (WGS) entry which is preliminary data.</text>
</comment>
<feature type="compositionally biased region" description="Low complexity" evidence="1">
    <location>
        <begin position="601"/>
        <end position="613"/>
    </location>
</feature>
<feature type="region of interest" description="Disordered" evidence="1">
    <location>
        <begin position="120"/>
        <end position="148"/>
    </location>
</feature>
<dbReference type="Proteomes" id="UP001358417">
    <property type="component" value="Unassembled WGS sequence"/>
</dbReference>
<reference evidence="2 3" key="1">
    <citation type="submission" date="2023-08" db="EMBL/GenBank/DDBJ databases">
        <title>Black Yeasts Isolated from many extreme environments.</title>
        <authorList>
            <person name="Coleine C."/>
            <person name="Stajich J.E."/>
            <person name="Selbmann L."/>
        </authorList>
    </citation>
    <scope>NUCLEOTIDE SEQUENCE [LARGE SCALE GENOMIC DNA]</scope>
    <source>
        <strain evidence="2 3">CCFEE 5792</strain>
    </source>
</reference>
<protein>
    <submittedName>
        <fullName evidence="2">Uncharacterized protein</fullName>
    </submittedName>
</protein>
<dbReference type="GeneID" id="89977814"/>
<dbReference type="Gene3D" id="1.10.287.1490">
    <property type="match status" value="1"/>
</dbReference>
<proteinExistence type="predicted"/>
<feature type="compositionally biased region" description="Acidic residues" evidence="1">
    <location>
        <begin position="123"/>
        <end position="135"/>
    </location>
</feature>
<feature type="compositionally biased region" description="Low complexity" evidence="1">
    <location>
        <begin position="927"/>
        <end position="941"/>
    </location>
</feature>
<dbReference type="RefSeq" id="XP_064709594.1">
    <property type="nucleotide sequence ID" value="XM_064853195.1"/>
</dbReference>
<evidence type="ECO:0000256" key="1">
    <source>
        <dbReference type="SAM" id="MobiDB-lite"/>
    </source>
</evidence>
<feature type="region of interest" description="Disordered" evidence="1">
    <location>
        <begin position="174"/>
        <end position="193"/>
    </location>
</feature>
<feature type="region of interest" description="Disordered" evidence="1">
    <location>
        <begin position="868"/>
        <end position="989"/>
    </location>
</feature>
<evidence type="ECO:0000313" key="3">
    <source>
        <dbReference type="Proteomes" id="UP001358417"/>
    </source>
</evidence>
<sequence>MRALWSQIPRPRLGASSPLYANDQAVAILVRKTTTAPLKRRLTFNDAFTLLLTPVLATAFVVDTSWKEKQRRDWDKKIAEIQDEIDQFNAREIRILSSLRVQSTSRSLLQQRRHYSVLADPQPWEEQDDGVEDEGNLGAPRWSANDTSHTVNELSVNEILSTYDQEIRDFIPDFEPDDFTSSSEPAKSYSDQEMSAGHRYQRLIATMLAIRLITHFHISTTARLIPDEEESNLHLGTKQIPDIDDIPALVAMNYKLRQELKDLRRASLDLHGLGAQMQRMYRGSLLNMQLVALVQDFKDQKLDPFEFVKGYSTLVLNSDQVPCTETYVKILGALGRAGNHSMAYYVNSALKNSLLPLTDSAVGHMLYHYGQSRDTQQGEMFLRRLIQSGSPYNLATKWQLYQTRNGTIPVPENLNPQLLQLLVYMALRGNQPERAESWYSFLKEINYGGRAMSHLFSSFLYHYALVQHWEKGLVWLQKGILDAIQIASTSLPGLSKVIFRMLDLCVACRKHAEYATILDAAVRAGIPPPQLHKYRRKRFTPRAQSILLEWESLAAAKQDPEDILPRDRAIMFQDMCTLHDSSLLKTISENHQPSGDEDELATTLPTAPTPDTVVPITRSFSTDLVESEEGSDLSNSLLKDEPGPIAEMQKQLDTAHSEFQLTKARAASQMSAIDLLERKQDDLFDRFREFSQKLSPLEPLPAETTALRVDITALKANSTTLKTEFSKLKAKTTILKADTTALKAESAKLKAETTSLKAETTTLKAEIATLKAAIATMKAEILRPRDSPVLEPLTLPTSTQPTAGKPTESEKSPENKPFLSPRMILRKIVALSAELAVAKKTPTPELSLPRKLELAQMRVERKQLQKLLETQRAGKAERRARTPGLGSRTMDIEKGVEAPIDEDTPETPLPATASQPQHDSHEEMPNPSSGATTPPTPSASARPDRQSKKRRPGPAEQYRLDLSNIGHAIPDIKDSTPIGTAGAAEDDADLDNHAVIRRYYDVDLEADK</sequence>
<organism evidence="2 3">
    <name type="scientific">Exophiala bonariae</name>
    <dbReference type="NCBI Taxonomy" id="1690606"/>
    <lineage>
        <taxon>Eukaryota</taxon>
        <taxon>Fungi</taxon>
        <taxon>Dikarya</taxon>
        <taxon>Ascomycota</taxon>
        <taxon>Pezizomycotina</taxon>
        <taxon>Eurotiomycetes</taxon>
        <taxon>Chaetothyriomycetidae</taxon>
        <taxon>Chaetothyriales</taxon>
        <taxon>Herpotrichiellaceae</taxon>
        <taxon>Exophiala</taxon>
    </lineage>
</organism>
<feature type="region of interest" description="Disordered" evidence="1">
    <location>
        <begin position="785"/>
        <end position="819"/>
    </location>
</feature>
<feature type="region of interest" description="Disordered" evidence="1">
    <location>
        <begin position="588"/>
        <end position="613"/>
    </location>
</feature>